<dbReference type="EC" id="2.7.7.23" evidence="3"/>
<dbReference type="PANTHER" id="PTHR11952:SF2">
    <property type="entry name" value="LD24639P"/>
    <property type="match status" value="1"/>
</dbReference>
<gene>
    <name evidence="8" type="ORF">CcCBS67573_g07405</name>
</gene>
<evidence type="ECO:0000256" key="5">
    <source>
        <dbReference type="ARBA" id="ARBA00022695"/>
    </source>
</evidence>
<keyword evidence="4" id="KW-0808">Transferase</keyword>
<protein>
    <recommendedName>
        <fullName evidence="3">UDP-N-acetylglucosamine diphosphorylase</fullName>
        <ecNumber evidence="3">2.7.7.23</ecNumber>
    </recommendedName>
</protein>
<dbReference type="AlphaFoldDB" id="A0A507EWN8"/>
<dbReference type="Pfam" id="PF01704">
    <property type="entry name" value="UDPGP"/>
    <property type="match status" value="1"/>
</dbReference>
<dbReference type="Proteomes" id="UP000320333">
    <property type="component" value="Unassembled WGS sequence"/>
</dbReference>
<evidence type="ECO:0000256" key="7">
    <source>
        <dbReference type="SAM" id="MobiDB-lite"/>
    </source>
</evidence>
<comment type="catalytic activity">
    <reaction evidence="6">
        <text>N-acetyl-alpha-D-glucosamine 1-phosphate + UTP + H(+) = UDP-N-acetyl-alpha-D-glucosamine + diphosphate</text>
        <dbReference type="Rhea" id="RHEA:13509"/>
        <dbReference type="ChEBI" id="CHEBI:15378"/>
        <dbReference type="ChEBI" id="CHEBI:33019"/>
        <dbReference type="ChEBI" id="CHEBI:46398"/>
        <dbReference type="ChEBI" id="CHEBI:57705"/>
        <dbReference type="ChEBI" id="CHEBI:57776"/>
        <dbReference type="EC" id="2.7.7.23"/>
    </reaction>
</comment>
<dbReference type="InterPro" id="IPR002618">
    <property type="entry name" value="UDPGP_fam"/>
</dbReference>
<dbReference type="GO" id="GO:0003977">
    <property type="term" value="F:UDP-N-acetylglucosamine diphosphorylase activity"/>
    <property type="evidence" value="ECO:0007669"/>
    <property type="project" value="UniProtKB-EC"/>
</dbReference>
<name>A0A507EWN8_9FUNG</name>
<dbReference type="STRING" id="246404.A0A507EWN8"/>
<organism evidence="8 9">
    <name type="scientific">Chytriomyces confervae</name>
    <dbReference type="NCBI Taxonomy" id="246404"/>
    <lineage>
        <taxon>Eukaryota</taxon>
        <taxon>Fungi</taxon>
        <taxon>Fungi incertae sedis</taxon>
        <taxon>Chytridiomycota</taxon>
        <taxon>Chytridiomycota incertae sedis</taxon>
        <taxon>Chytridiomycetes</taxon>
        <taxon>Chytridiales</taxon>
        <taxon>Chytriomycetaceae</taxon>
        <taxon>Chytriomyces</taxon>
    </lineage>
</organism>
<dbReference type="OrthoDB" id="532420at2759"/>
<evidence type="ECO:0000256" key="2">
    <source>
        <dbReference type="ARBA" id="ARBA00010401"/>
    </source>
</evidence>
<comment type="caution">
    <text evidence="8">The sequence shown here is derived from an EMBL/GenBank/DDBJ whole genome shotgun (WGS) entry which is preliminary data.</text>
</comment>
<evidence type="ECO:0000256" key="4">
    <source>
        <dbReference type="ARBA" id="ARBA00022679"/>
    </source>
</evidence>
<evidence type="ECO:0000313" key="8">
    <source>
        <dbReference type="EMBL" id="TPX67790.1"/>
    </source>
</evidence>
<dbReference type="InterPro" id="IPR039741">
    <property type="entry name" value="UDP-sugar_pyrophosphorylase"/>
</dbReference>
<sequence>MSLTAPTNPDMERTPSRLLERETHNHSEESLRALYSQAGQGHVFQYFDTLDTPAKEALLSQLREMDVDRCNRIFSKATTASPHDKDAIDPLPSDSFDSTIENPALVPEWRKLGLELIAKGKVAVILLAGGQGTRLGSSAPKGCYDIGLPSHKSLFQLQAERILAIQKIAIAANPDLPAQKAIVPWYVMTSEPTRKATEAFFVEHKYFGLKEENVIFFNQGVLPAFGMDGKFLLEDKGVISTAPDGNGGIYKALRREGVLKDLEARGIPFVHAYCVDNCLVKVADPVFIGYCVSKNAPCGAKVVPKQRANEPVGVVCLRDHKFAVVEYSEIPAELSAKLNADGKTLTYNAANIANHFYTTEFLHSIEEMEKTMEFHVAKKKIKHINLETNELVTPTANNGIKLELFIFDVFPFCEKLAVLESARKEEFSPLKNAPGSKDGDSPDTSRVDVLSQHKRFLEAVGAVVVGDVELSPLVSYEGEGLESLKGSELVGPKVVDSL</sequence>
<dbReference type="EMBL" id="QEAP01000383">
    <property type="protein sequence ID" value="TPX67790.1"/>
    <property type="molecule type" value="Genomic_DNA"/>
</dbReference>
<evidence type="ECO:0000313" key="9">
    <source>
        <dbReference type="Proteomes" id="UP000320333"/>
    </source>
</evidence>
<dbReference type="Gene3D" id="3.90.550.10">
    <property type="entry name" value="Spore Coat Polysaccharide Biosynthesis Protein SpsA, Chain A"/>
    <property type="match status" value="1"/>
</dbReference>
<dbReference type="CDD" id="cd04193">
    <property type="entry name" value="UDPGlcNAc_PPase"/>
    <property type="match status" value="1"/>
</dbReference>
<reference evidence="8 9" key="1">
    <citation type="journal article" date="2019" name="Sci. Rep.">
        <title>Comparative genomics of chytrid fungi reveal insights into the obligate biotrophic and pathogenic lifestyle of Synchytrium endobioticum.</title>
        <authorList>
            <person name="van de Vossenberg B.T.L.H."/>
            <person name="Warris S."/>
            <person name="Nguyen H.D.T."/>
            <person name="van Gent-Pelzer M.P.E."/>
            <person name="Joly D.L."/>
            <person name="van de Geest H.C."/>
            <person name="Bonants P.J.M."/>
            <person name="Smith D.S."/>
            <person name="Levesque C.A."/>
            <person name="van der Lee T.A.J."/>
        </authorList>
    </citation>
    <scope>NUCLEOTIDE SEQUENCE [LARGE SCALE GENOMIC DNA]</scope>
    <source>
        <strain evidence="8 9">CBS 675.73</strain>
    </source>
</reference>
<keyword evidence="9" id="KW-1185">Reference proteome</keyword>
<feature type="region of interest" description="Disordered" evidence="7">
    <location>
        <begin position="1"/>
        <end position="28"/>
    </location>
</feature>
<comment type="similarity">
    <text evidence="2">Belongs to the UDPGP type 1 family.</text>
</comment>
<proteinExistence type="inferred from homology"/>
<feature type="compositionally biased region" description="Basic and acidic residues" evidence="7">
    <location>
        <begin position="10"/>
        <end position="28"/>
    </location>
</feature>
<dbReference type="PANTHER" id="PTHR11952">
    <property type="entry name" value="UDP- GLUCOSE PYROPHOSPHORYLASE"/>
    <property type="match status" value="1"/>
</dbReference>
<evidence type="ECO:0000256" key="6">
    <source>
        <dbReference type="ARBA" id="ARBA00048493"/>
    </source>
</evidence>
<evidence type="ECO:0000256" key="1">
    <source>
        <dbReference type="ARBA" id="ARBA00005208"/>
    </source>
</evidence>
<dbReference type="InterPro" id="IPR029044">
    <property type="entry name" value="Nucleotide-diphossugar_trans"/>
</dbReference>
<evidence type="ECO:0000256" key="3">
    <source>
        <dbReference type="ARBA" id="ARBA00012457"/>
    </source>
</evidence>
<accession>A0A507EWN8</accession>
<keyword evidence="5" id="KW-0548">Nucleotidyltransferase</keyword>
<dbReference type="SUPFAM" id="SSF53448">
    <property type="entry name" value="Nucleotide-diphospho-sugar transferases"/>
    <property type="match status" value="1"/>
</dbReference>
<dbReference type="GO" id="GO:0006048">
    <property type="term" value="P:UDP-N-acetylglucosamine biosynthetic process"/>
    <property type="evidence" value="ECO:0007669"/>
    <property type="project" value="TreeGrafter"/>
</dbReference>
<dbReference type="FunFam" id="3.90.550.10:FF:000075">
    <property type="entry name" value="Probable UDP-N-acetylglucosamine pyrophosphorylase"/>
    <property type="match status" value="1"/>
</dbReference>
<comment type="pathway">
    <text evidence="1">Nucleotide-sugar biosynthesis; UDP-N-acetyl-alpha-D-glucosamine biosynthesis; UDP-N-acetyl-alpha-D-glucosamine from N-acetyl-alpha-D-glucosamine 1-phosphate: step 1/1.</text>
</comment>